<dbReference type="EMBL" id="BK015823">
    <property type="protein sequence ID" value="DAE26816.1"/>
    <property type="molecule type" value="Genomic_DNA"/>
</dbReference>
<proteinExistence type="predicted"/>
<name>A0A8S5R602_9VIRU</name>
<protein>
    <submittedName>
        <fullName evidence="1">Uncharacterized protein</fullName>
    </submittedName>
</protein>
<organism evidence="1">
    <name type="scientific">virus sp. ctCsQ3</name>
    <dbReference type="NCBI Taxonomy" id="2826794"/>
    <lineage>
        <taxon>Viruses</taxon>
    </lineage>
</organism>
<evidence type="ECO:0000313" key="1">
    <source>
        <dbReference type="EMBL" id="DAE26816.1"/>
    </source>
</evidence>
<reference evidence="1" key="1">
    <citation type="journal article" date="2021" name="Proc. Natl. Acad. Sci. U.S.A.">
        <title>A Catalog of Tens of Thousands of Viruses from Human Metagenomes Reveals Hidden Associations with Chronic Diseases.</title>
        <authorList>
            <person name="Tisza M.J."/>
            <person name="Buck C.B."/>
        </authorList>
    </citation>
    <scope>NUCLEOTIDE SEQUENCE</scope>
    <source>
        <strain evidence="1">CtCsQ3</strain>
    </source>
</reference>
<sequence length="114" mass="13037">MRLISQHGNVDLPYEQIVVCHAMESVIALYNGEKYVLGKYSSKEKAYKAMEMLREAYIGMPIVMQNVDISEDVAKEFGRLQKCGIMVQTKNQPSKVDFINNAVFQFPQDDEIEV</sequence>
<accession>A0A8S5R602</accession>